<evidence type="ECO:0000313" key="2">
    <source>
        <dbReference type="Proteomes" id="UP000445000"/>
    </source>
</evidence>
<dbReference type="Proteomes" id="UP000445000">
    <property type="component" value="Unassembled WGS sequence"/>
</dbReference>
<dbReference type="AlphaFoldDB" id="A0A829Y6V4"/>
<protein>
    <submittedName>
        <fullName evidence="1">Uncharacterized protein</fullName>
    </submittedName>
</protein>
<keyword evidence="2" id="KW-1185">Reference proteome</keyword>
<evidence type="ECO:0000313" key="1">
    <source>
        <dbReference type="EMBL" id="GFE78783.1"/>
    </source>
</evidence>
<reference evidence="2" key="1">
    <citation type="submission" date="2020-01" db="EMBL/GenBank/DDBJ databases">
        <title>'Steroidobacter agaridevorans' sp. nov., agar-degrading bacteria isolated from rhizosphere soils.</title>
        <authorList>
            <person name="Ikenaga M."/>
            <person name="Kataoka M."/>
            <person name="Murouchi A."/>
            <person name="Katsuragi S."/>
            <person name="Sakai M."/>
        </authorList>
    </citation>
    <scope>NUCLEOTIDE SEQUENCE [LARGE SCALE GENOMIC DNA]</scope>
    <source>
        <strain evidence="2">YU21-B</strain>
    </source>
</reference>
<sequence length="119" mass="12758">MRRARVSGPVARCDLVGDQAVGGLVIGNAKQALRQTHQRDAFLIGQRELLEERVEQRPFARSGAGAADQLSCPGFGAGPCIERQARAFQQGFDASGLVLKRRTSDLLAELLERRGGGDG</sequence>
<comment type="caution">
    <text evidence="1">The sequence shown here is derived from an EMBL/GenBank/DDBJ whole genome shotgun (WGS) entry which is preliminary data.</text>
</comment>
<name>A0A829Y6V4_9GAMM</name>
<proteinExistence type="predicted"/>
<accession>A0A829Y6V4</accession>
<organism evidence="1 2">
    <name type="scientific">Steroidobacter agaridevorans</name>
    <dbReference type="NCBI Taxonomy" id="2695856"/>
    <lineage>
        <taxon>Bacteria</taxon>
        <taxon>Pseudomonadati</taxon>
        <taxon>Pseudomonadota</taxon>
        <taxon>Gammaproteobacteria</taxon>
        <taxon>Steroidobacterales</taxon>
        <taxon>Steroidobacteraceae</taxon>
        <taxon>Steroidobacter</taxon>
    </lineage>
</organism>
<dbReference type="EMBL" id="BLJN01000001">
    <property type="protein sequence ID" value="GFE78783.1"/>
    <property type="molecule type" value="Genomic_DNA"/>
</dbReference>
<gene>
    <name evidence="1" type="ORF">GCM10011487_07830</name>
</gene>